<dbReference type="Pfam" id="PF10453">
    <property type="entry name" value="NUFIP1"/>
    <property type="match status" value="1"/>
</dbReference>
<evidence type="ECO:0000313" key="4">
    <source>
        <dbReference type="Proteomes" id="UP000271241"/>
    </source>
</evidence>
<dbReference type="InterPro" id="IPR019496">
    <property type="entry name" value="NUFIP1_cons_dom"/>
</dbReference>
<sequence length="150" mass="16490">MYANSTDRPSRGGGRSRGRGRGRNRGGRGSRGRSGGSRRESVNDMYQPTVPRLDTPEAVAQWVAERKRKFPRGPAPSSSLGLLDAYASASSDEEVAAADMPRHQKIQTAVQDTKPKGLLPTIFAAEIAQERFAILQCLQYIAQKHYLNTF</sequence>
<feature type="domain" description="FMR1-interacting protein 1 conserved" evidence="2">
    <location>
        <begin position="51"/>
        <end position="71"/>
    </location>
</feature>
<dbReference type="OrthoDB" id="273070at2759"/>
<evidence type="ECO:0000259" key="2">
    <source>
        <dbReference type="Pfam" id="PF10453"/>
    </source>
</evidence>
<gene>
    <name evidence="3" type="ORF">THASP1DRAFT_27236</name>
</gene>
<feature type="compositionally biased region" description="Basic residues" evidence="1">
    <location>
        <begin position="14"/>
        <end position="31"/>
    </location>
</feature>
<organism evidence="3 4">
    <name type="scientific">Thamnocephalis sphaerospora</name>
    <dbReference type="NCBI Taxonomy" id="78915"/>
    <lineage>
        <taxon>Eukaryota</taxon>
        <taxon>Fungi</taxon>
        <taxon>Fungi incertae sedis</taxon>
        <taxon>Zoopagomycota</taxon>
        <taxon>Zoopagomycotina</taxon>
        <taxon>Zoopagomycetes</taxon>
        <taxon>Zoopagales</taxon>
        <taxon>Sigmoideomycetaceae</taxon>
        <taxon>Thamnocephalis</taxon>
    </lineage>
</organism>
<accession>A0A4P9XZ38</accession>
<proteinExistence type="predicted"/>
<protein>
    <recommendedName>
        <fullName evidence="2">FMR1-interacting protein 1 conserved domain-containing protein</fullName>
    </recommendedName>
</protein>
<dbReference type="Proteomes" id="UP000271241">
    <property type="component" value="Unassembled WGS sequence"/>
</dbReference>
<evidence type="ECO:0000313" key="3">
    <source>
        <dbReference type="EMBL" id="RKP10991.1"/>
    </source>
</evidence>
<evidence type="ECO:0000256" key="1">
    <source>
        <dbReference type="SAM" id="MobiDB-lite"/>
    </source>
</evidence>
<dbReference type="EMBL" id="KZ992430">
    <property type="protein sequence ID" value="RKP10991.1"/>
    <property type="molecule type" value="Genomic_DNA"/>
</dbReference>
<feature type="region of interest" description="Disordered" evidence="1">
    <location>
        <begin position="1"/>
        <end position="53"/>
    </location>
</feature>
<reference evidence="4" key="1">
    <citation type="journal article" date="2018" name="Nat. Microbiol.">
        <title>Leveraging single-cell genomics to expand the fungal tree of life.</title>
        <authorList>
            <person name="Ahrendt S.R."/>
            <person name="Quandt C.A."/>
            <person name="Ciobanu D."/>
            <person name="Clum A."/>
            <person name="Salamov A."/>
            <person name="Andreopoulos B."/>
            <person name="Cheng J.F."/>
            <person name="Woyke T."/>
            <person name="Pelin A."/>
            <person name="Henrissat B."/>
            <person name="Reynolds N.K."/>
            <person name="Benny G.L."/>
            <person name="Smith M.E."/>
            <person name="James T.Y."/>
            <person name="Grigoriev I.V."/>
        </authorList>
    </citation>
    <scope>NUCLEOTIDE SEQUENCE [LARGE SCALE GENOMIC DNA]</scope>
    <source>
        <strain evidence="4">RSA 1356</strain>
    </source>
</reference>
<dbReference type="AlphaFoldDB" id="A0A4P9XZ38"/>
<keyword evidence="4" id="KW-1185">Reference proteome</keyword>
<name>A0A4P9XZ38_9FUNG</name>